<protein>
    <submittedName>
        <fullName evidence="1">Uncharacterized protein</fullName>
    </submittedName>
</protein>
<dbReference type="OrthoDB" id="1816313at2"/>
<organism evidence="1 2">
    <name type="scientific">Christensenella hongkongensis</name>
    <dbReference type="NCBI Taxonomy" id="270498"/>
    <lineage>
        <taxon>Bacteria</taxon>
        <taxon>Bacillati</taxon>
        <taxon>Bacillota</taxon>
        <taxon>Clostridia</taxon>
        <taxon>Christensenellales</taxon>
        <taxon>Christensenellaceae</taxon>
        <taxon>Christensenella</taxon>
    </lineage>
</organism>
<proteinExistence type="predicted"/>
<dbReference type="AlphaFoldDB" id="A0A0M2NM75"/>
<name>A0A0M2NM75_9FIRM</name>
<accession>A0A0M2NM75</accession>
<gene>
    <name evidence="1" type="ORF">CHK_1123</name>
</gene>
<sequence length="378" mass="43533">MQILTEMLFTLDYEQFTEKRICRYVEDANPEYRETQNDILQNFTYGTMLLDLAETDAQVFERISLPAAALLTSMNIQEAEAVKDELKALAKTTKPLLTVLPDLFSVYREKSLRVVDALLRQKEWNKQSVLEGFKDIFLNAHVISTYIEQVKTLLNANVFADKIYGQKATADIRMDMIYHLLGAHDEHVNESFHAPKSKVEAADNNGGISVKVPFDLMAPSDYSFLHDAEISQKLMIALEEDMRRLEFYIRADDTLQSVIVAYIKDMIEQKVVIRKCKHCGRYFVAQGRTVYCERTIDAQGNTCRQIGAMAQYTQNLDRSPEKKAYRQAYKNNFAKMKKGALSEADFERWKEEAKKLRKDVESGGMQAEAFLDWLKYGE</sequence>
<keyword evidence="2" id="KW-1185">Reference proteome</keyword>
<dbReference type="PATRIC" id="fig|270498.16.peg.81"/>
<evidence type="ECO:0000313" key="2">
    <source>
        <dbReference type="Proteomes" id="UP000034076"/>
    </source>
</evidence>
<dbReference type="Pfam" id="PF19553">
    <property type="entry name" value="DUF6076"/>
    <property type="match status" value="1"/>
</dbReference>
<comment type="caution">
    <text evidence="1">The sequence shown here is derived from an EMBL/GenBank/DDBJ whole genome shotgun (WGS) entry which is preliminary data.</text>
</comment>
<evidence type="ECO:0000313" key="1">
    <source>
        <dbReference type="EMBL" id="KKI51335.1"/>
    </source>
</evidence>
<dbReference type="InterPro" id="IPR045722">
    <property type="entry name" value="DUF6076"/>
</dbReference>
<dbReference type="EMBL" id="LAYJ01000078">
    <property type="protein sequence ID" value="KKI51335.1"/>
    <property type="molecule type" value="Genomic_DNA"/>
</dbReference>
<dbReference type="RefSeq" id="WP_046443024.1">
    <property type="nucleotide sequence ID" value="NZ_LAYJ01000078.1"/>
</dbReference>
<dbReference type="Proteomes" id="UP000034076">
    <property type="component" value="Unassembled WGS sequence"/>
</dbReference>
<reference evidence="1 2" key="1">
    <citation type="submission" date="2015-04" db="EMBL/GenBank/DDBJ databases">
        <title>Draft genome sequence of bacteremic isolate Catabacter hongkongensis type strain HKU16T.</title>
        <authorList>
            <person name="Lau S.K."/>
            <person name="Teng J.L."/>
            <person name="Huang Y."/>
            <person name="Curreem S.O."/>
            <person name="Tsui S.K."/>
            <person name="Woo P.C."/>
        </authorList>
    </citation>
    <scope>NUCLEOTIDE SEQUENCE [LARGE SCALE GENOMIC DNA]</scope>
    <source>
        <strain evidence="1 2">HKU16</strain>
    </source>
</reference>
<dbReference type="STRING" id="270498.CHK_1123"/>